<evidence type="ECO:0000256" key="1">
    <source>
        <dbReference type="SAM" id="MobiDB-lite"/>
    </source>
</evidence>
<organism evidence="2 3">
    <name type="scientific">Eumeta variegata</name>
    <name type="common">Bagworm moth</name>
    <name type="synonym">Eumeta japonica</name>
    <dbReference type="NCBI Taxonomy" id="151549"/>
    <lineage>
        <taxon>Eukaryota</taxon>
        <taxon>Metazoa</taxon>
        <taxon>Ecdysozoa</taxon>
        <taxon>Arthropoda</taxon>
        <taxon>Hexapoda</taxon>
        <taxon>Insecta</taxon>
        <taxon>Pterygota</taxon>
        <taxon>Neoptera</taxon>
        <taxon>Endopterygota</taxon>
        <taxon>Lepidoptera</taxon>
        <taxon>Glossata</taxon>
        <taxon>Ditrysia</taxon>
        <taxon>Tineoidea</taxon>
        <taxon>Psychidae</taxon>
        <taxon>Oiketicinae</taxon>
        <taxon>Eumeta</taxon>
    </lineage>
</organism>
<keyword evidence="3" id="KW-1185">Reference proteome</keyword>
<evidence type="ECO:0000313" key="2">
    <source>
        <dbReference type="EMBL" id="GBP73175.1"/>
    </source>
</evidence>
<name>A0A4C1YFQ2_EUMVA</name>
<feature type="compositionally biased region" description="Basic residues" evidence="1">
    <location>
        <begin position="143"/>
        <end position="153"/>
    </location>
</feature>
<comment type="caution">
    <text evidence="2">The sequence shown here is derived from an EMBL/GenBank/DDBJ whole genome shotgun (WGS) entry which is preliminary data.</text>
</comment>
<gene>
    <name evidence="2" type="ORF">EVAR_59064_1</name>
</gene>
<dbReference type="AlphaFoldDB" id="A0A4C1YFQ2"/>
<feature type="region of interest" description="Disordered" evidence="1">
    <location>
        <begin position="71"/>
        <end position="95"/>
    </location>
</feature>
<sequence>MGEILVTPTKKSLQFRNWDLKPPNCVPNPLHNPSICEDGTERVDVSGYTSGGSGGRGLSARALMPHHNYGLGRAAFSDPRPRRPPPAARAPSPNRCETVLAMNIYELDTASHRSQQTHDSSLEPTAAAPKHLPASVASVRGAGGRRHAVTSYD</sequence>
<reference evidence="2 3" key="1">
    <citation type="journal article" date="2019" name="Commun. Biol.">
        <title>The bagworm genome reveals a unique fibroin gene that provides high tensile strength.</title>
        <authorList>
            <person name="Kono N."/>
            <person name="Nakamura H."/>
            <person name="Ohtoshi R."/>
            <person name="Tomita M."/>
            <person name="Numata K."/>
            <person name="Arakawa K."/>
        </authorList>
    </citation>
    <scope>NUCLEOTIDE SEQUENCE [LARGE SCALE GENOMIC DNA]</scope>
</reference>
<evidence type="ECO:0000313" key="3">
    <source>
        <dbReference type="Proteomes" id="UP000299102"/>
    </source>
</evidence>
<accession>A0A4C1YFQ2</accession>
<protein>
    <submittedName>
        <fullName evidence="2">Uncharacterized protein</fullName>
    </submittedName>
</protein>
<dbReference type="Proteomes" id="UP000299102">
    <property type="component" value="Unassembled WGS sequence"/>
</dbReference>
<proteinExistence type="predicted"/>
<dbReference type="EMBL" id="BGZK01001164">
    <property type="protein sequence ID" value="GBP73175.1"/>
    <property type="molecule type" value="Genomic_DNA"/>
</dbReference>
<feature type="region of interest" description="Disordered" evidence="1">
    <location>
        <begin position="107"/>
        <end position="153"/>
    </location>
</feature>
<feature type="compositionally biased region" description="Polar residues" evidence="1">
    <location>
        <begin position="112"/>
        <end position="123"/>
    </location>
</feature>